<dbReference type="AlphaFoldDB" id="A0A1E4SBP7"/>
<name>A0A1E4SBP7_9ASCO</name>
<keyword evidence="1" id="KW-0732">Signal</keyword>
<dbReference type="GeneID" id="30984841"/>
<evidence type="ECO:0000256" key="1">
    <source>
        <dbReference type="SAM" id="SignalP"/>
    </source>
</evidence>
<dbReference type="RefSeq" id="XP_020062045.1">
    <property type="nucleotide sequence ID" value="XM_020210705.1"/>
</dbReference>
<proteinExistence type="predicted"/>
<feature type="signal peptide" evidence="1">
    <location>
        <begin position="1"/>
        <end position="19"/>
    </location>
</feature>
<dbReference type="OrthoDB" id="4091906at2759"/>
<organism evidence="2 3">
    <name type="scientific">Suhomyces tanzawaensis NRRL Y-17324</name>
    <dbReference type="NCBI Taxonomy" id="984487"/>
    <lineage>
        <taxon>Eukaryota</taxon>
        <taxon>Fungi</taxon>
        <taxon>Dikarya</taxon>
        <taxon>Ascomycota</taxon>
        <taxon>Saccharomycotina</taxon>
        <taxon>Pichiomycetes</taxon>
        <taxon>Debaryomycetaceae</taxon>
        <taxon>Suhomyces</taxon>
    </lineage>
</organism>
<sequence length="223" mass="24725">MNFASWIAAVLLYVNFALALPVGKRFYQATSPVFSLIAHHQGKEFQYNLVKFNGEDLELGVDEPAFFGRIRANQGYVLNIPFGNSSNGTFSQSQNSSNTTYPLNTNVYVDKAGKLTTTANNTSSRGFGISGSLLTYQNSTKFLACPVIAAGRANRTLRTNTTRLNDTLGYDIYFKGNSSAACPYNLTGYDISLLVQVSATVNYSPETNTNNFKKRESKRFWFF</sequence>
<dbReference type="EMBL" id="KV453917">
    <property type="protein sequence ID" value="ODV76923.1"/>
    <property type="molecule type" value="Genomic_DNA"/>
</dbReference>
<accession>A0A1E4SBP7</accession>
<reference evidence="3" key="1">
    <citation type="submission" date="2016-05" db="EMBL/GenBank/DDBJ databases">
        <title>Comparative genomics of biotechnologically important yeasts.</title>
        <authorList>
            <consortium name="DOE Joint Genome Institute"/>
            <person name="Riley R."/>
            <person name="Haridas S."/>
            <person name="Wolfe K.H."/>
            <person name="Lopes M.R."/>
            <person name="Hittinger C.T."/>
            <person name="Goker M."/>
            <person name="Salamov A."/>
            <person name="Wisecaver J."/>
            <person name="Long T.M."/>
            <person name="Aerts A.L."/>
            <person name="Barry K."/>
            <person name="Choi C."/>
            <person name="Clum A."/>
            <person name="Coughlan A.Y."/>
            <person name="Deshpande S."/>
            <person name="Douglass A.P."/>
            <person name="Hanson S.J."/>
            <person name="Klenk H.-P."/>
            <person name="Labutti K."/>
            <person name="Lapidus A."/>
            <person name="Lindquist E."/>
            <person name="Lipzen A."/>
            <person name="Meier-Kolthoff J.P."/>
            <person name="Ohm R.A."/>
            <person name="Otillar R.P."/>
            <person name="Pangilinan J."/>
            <person name="Peng Y."/>
            <person name="Rokas A."/>
            <person name="Rosa C.A."/>
            <person name="Scheuner C."/>
            <person name="Sibirny A.A."/>
            <person name="Slot J.C."/>
            <person name="Stielow J.B."/>
            <person name="Sun H."/>
            <person name="Kurtzman C.P."/>
            <person name="Blackwell M."/>
            <person name="Grigoriev I.V."/>
            <person name="Jeffries T.W."/>
        </authorList>
    </citation>
    <scope>NUCLEOTIDE SEQUENCE [LARGE SCALE GENOMIC DNA]</scope>
    <source>
        <strain evidence="3">NRRL Y-17324</strain>
    </source>
</reference>
<protein>
    <recommendedName>
        <fullName evidence="4">Hyphally-regulated cell wall protein N-terminal domain-containing protein</fullName>
    </recommendedName>
</protein>
<feature type="chain" id="PRO_5009162748" description="Hyphally-regulated cell wall protein N-terminal domain-containing protein" evidence="1">
    <location>
        <begin position="20"/>
        <end position="223"/>
    </location>
</feature>
<dbReference type="Proteomes" id="UP000094285">
    <property type="component" value="Unassembled WGS sequence"/>
</dbReference>
<gene>
    <name evidence="2" type="ORF">CANTADRAFT_57532</name>
</gene>
<evidence type="ECO:0000313" key="2">
    <source>
        <dbReference type="EMBL" id="ODV76923.1"/>
    </source>
</evidence>
<keyword evidence="3" id="KW-1185">Reference proteome</keyword>
<evidence type="ECO:0000313" key="3">
    <source>
        <dbReference type="Proteomes" id="UP000094285"/>
    </source>
</evidence>
<evidence type="ECO:0008006" key="4">
    <source>
        <dbReference type="Google" id="ProtNLM"/>
    </source>
</evidence>